<feature type="transmembrane region" description="Helical" evidence="14">
    <location>
        <begin position="276"/>
        <end position="299"/>
    </location>
</feature>
<gene>
    <name evidence="16" type="ORF">Pla133_43080</name>
</gene>
<dbReference type="GO" id="GO:0016567">
    <property type="term" value="P:protein ubiquitination"/>
    <property type="evidence" value="ECO:0007669"/>
    <property type="project" value="InterPro"/>
</dbReference>
<comment type="similarity">
    <text evidence="4">Belongs to the LemA family.</text>
</comment>
<keyword evidence="6" id="KW-0808">Transferase</keyword>
<evidence type="ECO:0000256" key="11">
    <source>
        <dbReference type="ARBA" id="ARBA00022833"/>
    </source>
</evidence>
<sequence>MGGSVGPVTILYSTPSLPVLVATAALAGLLALAAAAWLARALGRRRLVDDLPTLPAAGVFIGMVEVHGTAESERPFNGHLSGLPVVFHEWNVAEHWVRTRVVTSTDSKGRTTTRVESYSGTDTVAQGGESAPFWLQDESGLVQVDPEQATVHVETTFAETVGLDDPLYHGKAPPASVSGSIGRRTFREQALPLHHEVYVIGQSRLREDAVAPEIAAGGEVGLFRIATGGEEQVRGRLGWSVFGIGLLVFLLGGVSGVALGMAFMGQDAQHRSSAPLTIPIVAGALSGLFWLGASWAWAIRNGLIDLRERVRQARSLVEVELQRRADLIPRLVAVVEASAGHEREVQTELAAMRAQAAATVEGEAGTDPRALAPRLQIVGERYPELKAAQAFSDLHRRLVGTEDRIARARSYVNAIGASYDDRLEQVPDTFMAKLLGLRSFPLLAVEGFERRPVDVDLGDN</sequence>
<name>A0A518BQF0_9BACT</name>
<evidence type="ECO:0000313" key="17">
    <source>
        <dbReference type="Proteomes" id="UP000316921"/>
    </source>
</evidence>
<dbReference type="PANTHER" id="PTHR34478:SF2">
    <property type="entry name" value="MEMBRANE PROTEIN"/>
    <property type="match status" value="1"/>
</dbReference>
<organism evidence="16 17">
    <name type="scientific">Engelhardtia mirabilis</name>
    <dbReference type="NCBI Taxonomy" id="2528011"/>
    <lineage>
        <taxon>Bacteria</taxon>
        <taxon>Pseudomonadati</taxon>
        <taxon>Planctomycetota</taxon>
        <taxon>Planctomycetia</taxon>
        <taxon>Planctomycetia incertae sedis</taxon>
        <taxon>Engelhardtia</taxon>
    </lineage>
</organism>
<evidence type="ECO:0000256" key="12">
    <source>
        <dbReference type="ARBA" id="ARBA00022989"/>
    </source>
</evidence>
<dbReference type="KEGG" id="pbap:Pla133_43080"/>
<protein>
    <recommendedName>
        <fullName evidence="5">RING-type E3 ubiquitin transferase</fullName>
        <ecNumber evidence="5">2.3.2.27</ecNumber>
    </recommendedName>
</protein>
<dbReference type="Proteomes" id="UP000316921">
    <property type="component" value="Chromosome"/>
</dbReference>
<dbReference type="InterPro" id="IPR022170">
    <property type="entry name" value="MUL1-like"/>
</dbReference>
<evidence type="ECO:0000256" key="9">
    <source>
        <dbReference type="ARBA" id="ARBA00022771"/>
    </source>
</evidence>
<feature type="domain" description="E3 Ubiquitin ligase MUL1-like" evidence="15">
    <location>
        <begin position="112"/>
        <end position="251"/>
    </location>
</feature>
<evidence type="ECO:0000256" key="13">
    <source>
        <dbReference type="ARBA" id="ARBA00023136"/>
    </source>
</evidence>
<dbReference type="EMBL" id="CP036287">
    <property type="protein sequence ID" value="QDU69191.1"/>
    <property type="molecule type" value="Genomic_DNA"/>
</dbReference>
<keyword evidence="9" id="KW-0863">Zinc-finger</keyword>
<comment type="catalytic activity">
    <reaction evidence="1">
        <text>S-ubiquitinyl-[E2 ubiquitin-conjugating enzyme]-L-cysteine + [acceptor protein]-L-lysine = [E2 ubiquitin-conjugating enzyme]-L-cysteine + N(6)-ubiquitinyl-[acceptor protein]-L-lysine.</text>
        <dbReference type="EC" id="2.3.2.27"/>
    </reaction>
</comment>
<dbReference type="Gene3D" id="1.20.1440.20">
    <property type="entry name" value="LemA-like domain"/>
    <property type="match status" value="1"/>
</dbReference>
<dbReference type="InterPro" id="IPR023353">
    <property type="entry name" value="LemA-like_dom_sf"/>
</dbReference>
<keyword evidence="10" id="KW-0833">Ubl conjugation pathway</keyword>
<proteinExistence type="inferred from homology"/>
<evidence type="ECO:0000256" key="8">
    <source>
        <dbReference type="ARBA" id="ARBA00022723"/>
    </source>
</evidence>
<comment type="subcellular location">
    <subcellularLocation>
        <location evidence="2">Membrane</location>
        <topology evidence="2">Multi-pass membrane protein</topology>
    </subcellularLocation>
    <subcellularLocation>
        <location evidence="3">Membrane</location>
        <topology evidence="3">Single-pass membrane protein</topology>
    </subcellularLocation>
</comment>
<dbReference type="Pfam" id="PF04011">
    <property type="entry name" value="LemA"/>
    <property type="match status" value="1"/>
</dbReference>
<keyword evidence="7 14" id="KW-0812">Transmembrane</keyword>
<keyword evidence="12 14" id="KW-1133">Transmembrane helix</keyword>
<evidence type="ECO:0000259" key="15">
    <source>
        <dbReference type="Pfam" id="PF12483"/>
    </source>
</evidence>
<evidence type="ECO:0000313" key="16">
    <source>
        <dbReference type="EMBL" id="QDU69191.1"/>
    </source>
</evidence>
<reference evidence="16 17" key="1">
    <citation type="submission" date="2019-02" db="EMBL/GenBank/DDBJ databases">
        <title>Deep-cultivation of Planctomycetes and their phenomic and genomic characterization uncovers novel biology.</title>
        <authorList>
            <person name="Wiegand S."/>
            <person name="Jogler M."/>
            <person name="Boedeker C."/>
            <person name="Pinto D."/>
            <person name="Vollmers J."/>
            <person name="Rivas-Marin E."/>
            <person name="Kohn T."/>
            <person name="Peeters S.H."/>
            <person name="Heuer A."/>
            <person name="Rast P."/>
            <person name="Oberbeckmann S."/>
            <person name="Bunk B."/>
            <person name="Jeske O."/>
            <person name="Meyerdierks A."/>
            <person name="Storesund J.E."/>
            <person name="Kallscheuer N."/>
            <person name="Luecker S."/>
            <person name="Lage O.M."/>
            <person name="Pohl T."/>
            <person name="Merkel B.J."/>
            <person name="Hornburger P."/>
            <person name="Mueller R.-W."/>
            <person name="Bruemmer F."/>
            <person name="Labrenz M."/>
            <person name="Spormann A.M."/>
            <person name="Op den Camp H."/>
            <person name="Overmann J."/>
            <person name="Amann R."/>
            <person name="Jetten M.S.M."/>
            <person name="Mascher T."/>
            <person name="Medema M.H."/>
            <person name="Devos D.P."/>
            <person name="Kaster A.-K."/>
            <person name="Ovreas L."/>
            <person name="Rohde M."/>
            <person name="Galperin M.Y."/>
            <person name="Jogler C."/>
        </authorList>
    </citation>
    <scope>NUCLEOTIDE SEQUENCE [LARGE SCALE GENOMIC DNA]</scope>
    <source>
        <strain evidence="16 17">Pla133</strain>
    </source>
</reference>
<dbReference type="Pfam" id="PF12483">
    <property type="entry name" value="GIDE"/>
    <property type="match status" value="1"/>
</dbReference>
<evidence type="ECO:0000256" key="1">
    <source>
        <dbReference type="ARBA" id="ARBA00000900"/>
    </source>
</evidence>
<feature type="transmembrane region" description="Helical" evidence="14">
    <location>
        <begin position="241"/>
        <end position="264"/>
    </location>
</feature>
<keyword evidence="8" id="KW-0479">Metal-binding</keyword>
<evidence type="ECO:0000256" key="2">
    <source>
        <dbReference type="ARBA" id="ARBA00004141"/>
    </source>
</evidence>
<dbReference type="SUPFAM" id="SSF140478">
    <property type="entry name" value="LemA-like"/>
    <property type="match status" value="1"/>
</dbReference>
<evidence type="ECO:0000256" key="7">
    <source>
        <dbReference type="ARBA" id="ARBA00022692"/>
    </source>
</evidence>
<keyword evidence="13 14" id="KW-0472">Membrane</keyword>
<evidence type="ECO:0000256" key="3">
    <source>
        <dbReference type="ARBA" id="ARBA00004167"/>
    </source>
</evidence>
<dbReference type="InterPro" id="IPR007156">
    <property type="entry name" value="MamQ_LemA"/>
</dbReference>
<dbReference type="GO" id="GO:0061630">
    <property type="term" value="F:ubiquitin protein ligase activity"/>
    <property type="evidence" value="ECO:0007669"/>
    <property type="project" value="UniProtKB-EC"/>
</dbReference>
<dbReference type="AlphaFoldDB" id="A0A518BQF0"/>
<evidence type="ECO:0000256" key="14">
    <source>
        <dbReference type="SAM" id="Phobius"/>
    </source>
</evidence>
<dbReference type="PANTHER" id="PTHR34478">
    <property type="entry name" value="PROTEIN LEMA"/>
    <property type="match status" value="1"/>
</dbReference>
<accession>A0A518BQF0</accession>
<feature type="transmembrane region" description="Helical" evidence="14">
    <location>
        <begin position="20"/>
        <end position="39"/>
    </location>
</feature>
<keyword evidence="17" id="KW-1185">Reference proteome</keyword>
<dbReference type="GO" id="GO:0016020">
    <property type="term" value="C:membrane"/>
    <property type="evidence" value="ECO:0007669"/>
    <property type="project" value="UniProtKB-SubCell"/>
</dbReference>
<evidence type="ECO:0000256" key="10">
    <source>
        <dbReference type="ARBA" id="ARBA00022786"/>
    </source>
</evidence>
<evidence type="ECO:0000256" key="6">
    <source>
        <dbReference type="ARBA" id="ARBA00022679"/>
    </source>
</evidence>
<dbReference type="EC" id="2.3.2.27" evidence="5"/>
<evidence type="ECO:0000256" key="4">
    <source>
        <dbReference type="ARBA" id="ARBA00008854"/>
    </source>
</evidence>
<dbReference type="GO" id="GO:0008270">
    <property type="term" value="F:zinc ion binding"/>
    <property type="evidence" value="ECO:0007669"/>
    <property type="project" value="UniProtKB-KW"/>
</dbReference>
<evidence type="ECO:0000256" key="5">
    <source>
        <dbReference type="ARBA" id="ARBA00012483"/>
    </source>
</evidence>
<keyword evidence="11" id="KW-0862">Zinc</keyword>